<dbReference type="InterPro" id="IPR021391">
    <property type="entry name" value="DUF3027"/>
</dbReference>
<protein>
    <submittedName>
        <fullName evidence="2">DUF3027 domain-containing protein</fullName>
    </submittedName>
</protein>
<feature type="compositionally biased region" description="Polar residues" evidence="1">
    <location>
        <begin position="1"/>
        <end position="12"/>
    </location>
</feature>
<evidence type="ECO:0000256" key="1">
    <source>
        <dbReference type="SAM" id="MobiDB-lite"/>
    </source>
</evidence>
<dbReference type="RefSeq" id="WP_344987734.1">
    <property type="nucleotide sequence ID" value="NZ_BAABCD010000001.1"/>
</dbReference>
<comment type="caution">
    <text evidence="2">The sequence shown here is derived from an EMBL/GenBank/DDBJ whole genome shotgun (WGS) entry which is preliminary data.</text>
</comment>
<dbReference type="Proteomes" id="UP001595836">
    <property type="component" value="Unassembled WGS sequence"/>
</dbReference>
<dbReference type="Pfam" id="PF11228">
    <property type="entry name" value="DUF3027"/>
    <property type="match status" value="1"/>
</dbReference>
<dbReference type="EMBL" id="JBHSHP010000001">
    <property type="protein sequence ID" value="MFC4753259.1"/>
    <property type="molecule type" value="Genomic_DNA"/>
</dbReference>
<feature type="region of interest" description="Disordered" evidence="1">
    <location>
        <begin position="279"/>
        <end position="321"/>
    </location>
</feature>
<gene>
    <name evidence="2" type="ORF">ACFO7U_00495</name>
</gene>
<organism evidence="2 3">
    <name type="scientific">Dietzia aurantiaca</name>
    <dbReference type="NCBI Taxonomy" id="983873"/>
    <lineage>
        <taxon>Bacteria</taxon>
        <taxon>Bacillati</taxon>
        <taxon>Actinomycetota</taxon>
        <taxon>Actinomycetes</taxon>
        <taxon>Mycobacteriales</taxon>
        <taxon>Dietziaceae</taxon>
        <taxon>Dietzia</taxon>
    </lineage>
</organism>
<name>A0ABV9PLQ9_9ACTN</name>
<reference evidence="3" key="1">
    <citation type="journal article" date="2019" name="Int. J. Syst. Evol. Microbiol.">
        <title>The Global Catalogue of Microorganisms (GCM) 10K type strain sequencing project: providing services to taxonomists for standard genome sequencing and annotation.</title>
        <authorList>
            <consortium name="The Broad Institute Genomics Platform"/>
            <consortium name="The Broad Institute Genome Sequencing Center for Infectious Disease"/>
            <person name="Wu L."/>
            <person name="Ma J."/>
        </authorList>
    </citation>
    <scope>NUCLEOTIDE SEQUENCE [LARGE SCALE GENOMIC DNA]</scope>
    <source>
        <strain evidence="3">JCM 11882</strain>
    </source>
</reference>
<proteinExistence type="predicted"/>
<feature type="region of interest" description="Disordered" evidence="1">
    <location>
        <begin position="1"/>
        <end position="33"/>
    </location>
</feature>
<accession>A0ABV9PLQ9</accession>
<keyword evidence="3" id="KW-1185">Reference proteome</keyword>
<evidence type="ECO:0000313" key="3">
    <source>
        <dbReference type="Proteomes" id="UP001595836"/>
    </source>
</evidence>
<evidence type="ECO:0000313" key="2">
    <source>
        <dbReference type="EMBL" id="MFC4753259.1"/>
    </source>
</evidence>
<sequence length="321" mass="33212">MGGVNTEVSTDQEAGVVDVDDQSAAAGTDPESGFDAELHERLASGVEVARAAVEEFAGAGVGEHLGSGVEAAFTTTHRFGADLSGYRGWYWACVLALVPGGELTVDEIALLPGDEALIAPEWVPWDQRVRAGDLGAGDLLPPGDDDERLVPGHTLTGDDALDELAGPIGLGREQHLSREGRALAAERWSAVRGPDAEIARSAKYHCGSCGFLVPVAGSLSTMFGVCANEFSADGQVVHLQYGCGAHSAVEKPKDTSPAVPEAFDDAAVDVVVLPQQLKAAAQARAEAEANSDRSAGADSEQPANAEQPDDKSTDQDSDSAP</sequence>